<keyword evidence="1" id="KW-0121">Carboxypeptidase</keyword>
<evidence type="ECO:0000313" key="1">
    <source>
        <dbReference type="EMBL" id="QLY81594.1"/>
    </source>
</evidence>
<name>A0A7D7A031_9CLOT</name>
<dbReference type="RefSeq" id="WP_181603159.1">
    <property type="nucleotide sequence ID" value="NZ_CP059378.1"/>
</dbReference>
<dbReference type="Proteomes" id="UP000512286">
    <property type="component" value="Chromosome"/>
</dbReference>
<evidence type="ECO:0000313" key="2">
    <source>
        <dbReference type="Proteomes" id="UP000512286"/>
    </source>
</evidence>
<accession>A0A7D7A031</accession>
<dbReference type="SUPFAM" id="SSF49478">
    <property type="entry name" value="Cna protein B-type domain"/>
    <property type="match status" value="1"/>
</dbReference>
<dbReference type="KEGG" id="cint:HZF06_08440"/>
<dbReference type="Gene3D" id="2.60.40.1120">
    <property type="entry name" value="Carboxypeptidase-like, regulatory domain"/>
    <property type="match status" value="1"/>
</dbReference>
<dbReference type="GO" id="GO:0004180">
    <property type="term" value="F:carboxypeptidase activity"/>
    <property type="evidence" value="ECO:0007669"/>
    <property type="project" value="UniProtKB-KW"/>
</dbReference>
<sequence>MYTSNRGNEKVPIVKVPQNRETDNNIQKSSQENIQDLDQEQTVNPVQFSSQNIQFVVGDNKSSYSAKISGTTYIEKYNKIVENVIIWLFFGNDTKVPVYKTRSDKNGKFYIDDIPPGYYTIKAYLDEDYIYSSHYIRVLPCESIDHSIFLKLARKRRDYE</sequence>
<organism evidence="1 2">
    <name type="scientific">Clostridium intestinale</name>
    <dbReference type="NCBI Taxonomy" id="36845"/>
    <lineage>
        <taxon>Bacteria</taxon>
        <taxon>Bacillati</taxon>
        <taxon>Bacillota</taxon>
        <taxon>Clostridia</taxon>
        <taxon>Eubacteriales</taxon>
        <taxon>Clostridiaceae</taxon>
        <taxon>Clostridium</taxon>
    </lineage>
</organism>
<dbReference type="EMBL" id="CP059378">
    <property type="protein sequence ID" value="QLY81594.1"/>
    <property type="molecule type" value="Genomic_DNA"/>
</dbReference>
<dbReference type="AlphaFoldDB" id="A0A7D7A031"/>
<proteinExistence type="predicted"/>
<gene>
    <name evidence="1" type="ORF">HZF06_08440</name>
</gene>
<keyword evidence="1" id="KW-0378">Hydrolase</keyword>
<keyword evidence="1" id="KW-0645">Protease</keyword>
<protein>
    <submittedName>
        <fullName evidence="1">Carboxypeptidase regulatory-like domain-containing protein</fullName>
    </submittedName>
</protein>
<reference evidence="1 2" key="1">
    <citation type="submission" date="2020-07" db="EMBL/GenBank/DDBJ databases">
        <title>Electron transfer.</title>
        <authorList>
            <person name="Huang L."/>
            <person name="Liu X."/>
            <person name="Zhou S."/>
        </authorList>
    </citation>
    <scope>NUCLEOTIDE SEQUENCE [LARGE SCALE GENOMIC DNA]</scope>
    <source>
        <strain evidence="1 2">Lx1</strain>
    </source>
</reference>